<dbReference type="Proteomes" id="UP000243015">
    <property type="component" value="Unassembled WGS sequence"/>
</dbReference>
<feature type="region of interest" description="Disordered" evidence="2">
    <location>
        <begin position="613"/>
        <end position="668"/>
    </location>
</feature>
<sequence>MGIPRLKGHLLRYEEAVWLGTTAQQGQENTRNITSVVIDGPALVYHVYYGLMAAMEQHLNPFSAQPSSDEVSVGVMKMLLHLRAIGVTMYVPMYRSTVAFANYLNDREKIYFDGALPTSKRKVRLERMAKLASKLQQACQAKKHGFKSGTVAGGRPSPDTKLFFSRRLVNPKFYSLPDNPFMVATVAEDLKYRWSWQAIECFHDLNSTEEGHGSSFPWADITEVVMGEADIFCAEAARERGSAVLTGDSDLVIHDLGSDGSVVFLESIEMYETPDTNERELRLPPFGVRAKEIRPSRIANQLGIKNLLRVGYELKQDPYVKWSSISKLCQAAEKRSRVSSSYGEFLAEYNARPFSMKGNDKSNEFPLLDSKVSELVAQYHHPSFDADGDQLYSYLPVMTENHARRCAWVDCSDIRAIGYSIFNLSFPRNKRRDTILEYARRGQRIVPNPLTLLNEDALALAAKELLEQIESIRLSSGNESIYFWIPYALLRIYSDAEHSNLPKPDAIIKFLKFGYMGGSLTWDDLHLRAQVLCTLYSLRMLKQFLQVSLITGDAEVQRIGKPLLDVLAELPPLRILSEAGIWLNSCTEKDMKSISDTISTLFECLGGTQIPVSDADLEQEESEDIKKDTPNRKKRKREKRTTNSPAITRRQQAASSNMYDILQSTYDP</sequence>
<feature type="domain" description="Asteroid" evidence="3">
    <location>
        <begin position="179"/>
        <end position="452"/>
    </location>
</feature>
<reference evidence="4 5" key="1">
    <citation type="submission" date="2016-05" db="EMBL/GenBank/DDBJ databases">
        <title>Genome sequencing of Trichophyton rubrum CMCC(F)T1i isolated from hair.</title>
        <authorList>
            <person name="Zhan P."/>
            <person name="Tao Y."/>
            <person name="Liu W."/>
        </authorList>
    </citation>
    <scope>NUCLEOTIDE SEQUENCE [LARGE SCALE GENOMIC DNA]</scope>
    <source>
        <strain evidence="5">CMCC(F)T1i</strain>
    </source>
</reference>
<dbReference type="AlphaFoldDB" id="A0A178FAP1"/>
<dbReference type="InterPro" id="IPR026832">
    <property type="entry name" value="Asteroid"/>
</dbReference>
<evidence type="ECO:0000313" key="5">
    <source>
        <dbReference type="Proteomes" id="UP000243015"/>
    </source>
</evidence>
<proteinExistence type="inferred from homology"/>
<evidence type="ECO:0000313" key="4">
    <source>
        <dbReference type="EMBL" id="OAL68633.1"/>
    </source>
</evidence>
<comment type="similarity">
    <text evidence="1">Belongs to the asteroid family.</text>
</comment>
<dbReference type="EMBL" id="LHPM01000004">
    <property type="protein sequence ID" value="OAL68633.1"/>
    <property type="molecule type" value="Genomic_DNA"/>
</dbReference>
<evidence type="ECO:0000256" key="1">
    <source>
        <dbReference type="ARBA" id="ARBA00007398"/>
    </source>
</evidence>
<evidence type="ECO:0000259" key="3">
    <source>
        <dbReference type="Pfam" id="PF12813"/>
    </source>
</evidence>
<evidence type="ECO:0000256" key="2">
    <source>
        <dbReference type="SAM" id="MobiDB-lite"/>
    </source>
</evidence>
<name>A0A178FAP1_TRIRU</name>
<dbReference type="Pfam" id="PF12813">
    <property type="entry name" value="XPG_I_2"/>
    <property type="match status" value="1"/>
</dbReference>
<gene>
    <name evidence="4" type="ORF">A7C99_0082</name>
</gene>
<protein>
    <recommendedName>
        <fullName evidence="3">Asteroid domain-containing protein</fullName>
    </recommendedName>
</protein>
<dbReference type="VEuPathDB" id="FungiDB:TERG_08536"/>
<organism evidence="4 5">
    <name type="scientific">Trichophyton rubrum</name>
    <name type="common">Athlete's foot fungus</name>
    <name type="synonym">Epidermophyton rubrum</name>
    <dbReference type="NCBI Taxonomy" id="5551"/>
    <lineage>
        <taxon>Eukaryota</taxon>
        <taxon>Fungi</taxon>
        <taxon>Dikarya</taxon>
        <taxon>Ascomycota</taxon>
        <taxon>Pezizomycotina</taxon>
        <taxon>Eurotiomycetes</taxon>
        <taxon>Eurotiomycetidae</taxon>
        <taxon>Onygenales</taxon>
        <taxon>Arthrodermataceae</taxon>
        <taxon>Trichophyton</taxon>
    </lineage>
</organism>
<comment type="caution">
    <text evidence="4">The sequence shown here is derived from an EMBL/GenBank/DDBJ whole genome shotgun (WGS) entry which is preliminary data.</text>
</comment>
<accession>A0A178FAP1</accession>
<dbReference type="InterPro" id="IPR039436">
    <property type="entry name" value="Asteroid_dom"/>
</dbReference>
<dbReference type="InterPro" id="IPR029060">
    <property type="entry name" value="PIN-like_dom_sf"/>
</dbReference>
<dbReference type="PANTHER" id="PTHR15665:SF1">
    <property type="entry name" value="PROTEIN ASTEROID HOMOLOG 1"/>
    <property type="match status" value="1"/>
</dbReference>
<dbReference type="Gene3D" id="3.40.50.1010">
    <property type="entry name" value="5'-nuclease"/>
    <property type="match status" value="1"/>
</dbReference>
<dbReference type="SUPFAM" id="SSF88723">
    <property type="entry name" value="PIN domain-like"/>
    <property type="match status" value="1"/>
</dbReference>
<dbReference type="PANTHER" id="PTHR15665">
    <property type="entry name" value="ASTEROID PROTEIN"/>
    <property type="match status" value="1"/>
</dbReference>
<feature type="compositionally biased region" description="Polar residues" evidence="2">
    <location>
        <begin position="642"/>
        <end position="668"/>
    </location>
</feature>